<protein>
    <submittedName>
        <fullName evidence="1">Uncharacterized protein</fullName>
    </submittedName>
</protein>
<evidence type="ECO:0000313" key="2">
    <source>
        <dbReference type="Proteomes" id="UP000320359"/>
    </source>
</evidence>
<accession>A0A552X308</accession>
<sequence length="386" mass="43896">MSEQVLIRPLSPVLPSLRLLREARQVGASHGRVTRFRGRFFAQLARTAVPDYCMELMSFTTEASGVVIGPALEREQWIVFAWQDGDILCLRVADEVETTATLHVLSLQQGFNPDAVTASRPPTKLDLTALFPAAQCRTFDSDWPNKSAPLPSLRRKRFGPVLTLTMLALITPWLWSYMSQEPEVMVQDQTNEQSIGHQLEQANSSVVDLLRHHQVLVEQLTSLAGWDVEQVAWTGSGFLVHLQQRSGDLHDLHQFTQLSAMQLQATERGRALFWPIHLLPVAEHANLSLMGTVAQGDWLEDLIRNGFSDIQIQRDFTRTAAGDGWHAQRMILRFQDWSAVDLHRLNQLLYVHPVRLVQFHYRQQNPDNVYLGYQGHLTFDYFGVSL</sequence>
<reference evidence="1 2" key="1">
    <citation type="submission" date="2019-07" db="EMBL/GenBank/DDBJ databases">
        <authorList>
            <person name="Yang M."/>
            <person name="Zhao D."/>
            <person name="Xiang H."/>
        </authorList>
    </citation>
    <scope>NUCLEOTIDE SEQUENCE [LARGE SCALE GENOMIC DNA]</scope>
    <source>
        <strain evidence="1 2">IM1326</strain>
    </source>
</reference>
<name>A0A552X308_9GAMM</name>
<organism evidence="1 2">
    <name type="scientific">Aliidiomarina halalkaliphila</name>
    <dbReference type="NCBI Taxonomy" id="2593535"/>
    <lineage>
        <taxon>Bacteria</taxon>
        <taxon>Pseudomonadati</taxon>
        <taxon>Pseudomonadota</taxon>
        <taxon>Gammaproteobacteria</taxon>
        <taxon>Alteromonadales</taxon>
        <taxon>Idiomarinaceae</taxon>
        <taxon>Aliidiomarina</taxon>
    </lineage>
</organism>
<dbReference type="RefSeq" id="WP_143233768.1">
    <property type="nucleotide sequence ID" value="NZ_VJWL01000001.1"/>
</dbReference>
<gene>
    <name evidence="1" type="ORF">FM042_00265</name>
</gene>
<dbReference type="EMBL" id="VJWL01000001">
    <property type="protein sequence ID" value="TRW49346.1"/>
    <property type="molecule type" value="Genomic_DNA"/>
</dbReference>
<dbReference type="Proteomes" id="UP000320359">
    <property type="component" value="Unassembled WGS sequence"/>
</dbReference>
<dbReference type="OrthoDB" id="6397829at2"/>
<comment type="caution">
    <text evidence="1">The sequence shown here is derived from an EMBL/GenBank/DDBJ whole genome shotgun (WGS) entry which is preliminary data.</text>
</comment>
<proteinExistence type="predicted"/>
<dbReference type="AlphaFoldDB" id="A0A552X308"/>
<evidence type="ECO:0000313" key="1">
    <source>
        <dbReference type="EMBL" id="TRW49346.1"/>
    </source>
</evidence>
<keyword evidence="2" id="KW-1185">Reference proteome</keyword>